<reference evidence="3" key="1">
    <citation type="journal article" date="2017" name="Nat. Ecol. Evol.">
        <title>Genome expansion and lineage-specific genetic innovations in the forest pathogenic fungi Armillaria.</title>
        <authorList>
            <person name="Sipos G."/>
            <person name="Prasanna A.N."/>
            <person name="Walter M.C."/>
            <person name="O'Connor E."/>
            <person name="Balint B."/>
            <person name="Krizsan K."/>
            <person name="Kiss B."/>
            <person name="Hess J."/>
            <person name="Varga T."/>
            <person name="Slot J."/>
            <person name="Riley R."/>
            <person name="Boka B."/>
            <person name="Rigling D."/>
            <person name="Barry K."/>
            <person name="Lee J."/>
            <person name="Mihaltcheva S."/>
            <person name="LaButti K."/>
            <person name="Lipzen A."/>
            <person name="Waldron R."/>
            <person name="Moloney N.M."/>
            <person name="Sperisen C."/>
            <person name="Kredics L."/>
            <person name="Vagvoelgyi C."/>
            <person name="Patrignani A."/>
            <person name="Fitzpatrick D."/>
            <person name="Nagy I."/>
            <person name="Doyle S."/>
            <person name="Anderson J.B."/>
            <person name="Grigoriev I.V."/>
            <person name="Gueldener U."/>
            <person name="Muensterkoetter M."/>
            <person name="Nagy L.G."/>
        </authorList>
    </citation>
    <scope>NUCLEOTIDE SEQUENCE [LARGE SCALE GENOMIC DNA]</scope>
    <source>
        <strain evidence="3">Ar21-2</strain>
    </source>
</reference>
<dbReference type="Proteomes" id="UP000217790">
    <property type="component" value="Unassembled WGS sequence"/>
</dbReference>
<evidence type="ECO:0000256" key="1">
    <source>
        <dbReference type="SAM" id="SignalP"/>
    </source>
</evidence>
<evidence type="ECO:0000313" key="2">
    <source>
        <dbReference type="EMBL" id="PBL03205.1"/>
    </source>
</evidence>
<feature type="chain" id="PRO_5013614989" evidence="1">
    <location>
        <begin position="20"/>
        <end position="174"/>
    </location>
</feature>
<name>A0A2H3EAP3_ARMGA</name>
<sequence>MAFRTFALFSLFSWAAAVANPLASGDFWSTVENLRFTADSITRDSAVFWQFPLATSANTVLLDVTTFNSEVQAALTQIPTTMMSEEDADNTRRVFVDIYYDVRDSFNALNAATKFLEPFGLVPMFCCLIQCITTGMHILVNETLAVTPEDYISPIQTLTGPILEEADSSLDFYC</sequence>
<evidence type="ECO:0000313" key="3">
    <source>
        <dbReference type="Proteomes" id="UP000217790"/>
    </source>
</evidence>
<dbReference type="OrthoDB" id="2855654at2759"/>
<dbReference type="InParanoid" id="A0A2H3EAP3"/>
<proteinExistence type="predicted"/>
<gene>
    <name evidence="2" type="ORF">ARMGADRAFT_1157358</name>
</gene>
<protein>
    <submittedName>
        <fullName evidence="2">Uncharacterized protein</fullName>
    </submittedName>
</protein>
<feature type="signal peptide" evidence="1">
    <location>
        <begin position="1"/>
        <end position="19"/>
    </location>
</feature>
<organism evidence="2 3">
    <name type="scientific">Armillaria gallica</name>
    <name type="common">Bulbous honey fungus</name>
    <name type="synonym">Armillaria bulbosa</name>
    <dbReference type="NCBI Taxonomy" id="47427"/>
    <lineage>
        <taxon>Eukaryota</taxon>
        <taxon>Fungi</taxon>
        <taxon>Dikarya</taxon>
        <taxon>Basidiomycota</taxon>
        <taxon>Agaricomycotina</taxon>
        <taxon>Agaricomycetes</taxon>
        <taxon>Agaricomycetidae</taxon>
        <taxon>Agaricales</taxon>
        <taxon>Marasmiineae</taxon>
        <taxon>Physalacriaceae</taxon>
        <taxon>Armillaria</taxon>
    </lineage>
</organism>
<dbReference type="AlphaFoldDB" id="A0A2H3EAP3"/>
<accession>A0A2H3EAP3</accession>
<keyword evidence="1" id="KW-0732">Signal</keyword>
<keyword evidence="3" id="KW-1185">Reference proteome</keyword>
<dbReference type="EMBL" id="KZ293644">
    <property type="protein sequence ID" value="PBL03205.1"/>
    <property type="molecule type" value="Genomic_DNA"/>
</dbReference>